<evidence type="ECO:0000313" key="2">
    <source>
        <dbReference type="Proteomes" id="UP000744676"/>
    </source>
</evidence>
<keyword evidence="2" id="KW-1185">Reference proteome</keyword>
<comment type="caution">
    <text evidence="1">The sequence shown here is derived from an EMBL/GenBank/DDBJ whole genome shotgun (WGS) entry which is preliminary data.</text>
</comment>
<sequence length="694" mass="77819">MPEAYFTLLYNDVYLPGALVLAQALRSYGTTRDLAVLVGSQVSDDAIARLNQVFDHVVPTETISNSAADAPQFKLLGRPELERSYTKVHVWRQTQFSRIVFLDADTLPLRSLDGLFSEDEYPLNSSTPIAASPDIGWPDIFNSGVFVTVPSAAIYDTLVGRAKAGLSFDGGDQGLLNQYFEGRWKRLPFTYNVTPSASYQYTPAYQHFKDSVNVVHFIGAEKPWSHAFTGPWPTSSEFELKWWAIYNQYYTCDLTLKSAPVAETPQPVFENLDSIPATIEEPTPAPVYYPPATIEEDIHRWDATRYQPPRDSKPEAADLVIEHYHNAWDTHQPSQPQYPSEHHAASDPKQETPEEYHPSTPAFQVNPEPVKPVFPWEFAANPIQTERVFPEEEYYQEEEQPSEPEVEVPETPVQQQEQPQLQEPFDFTQTQKALESLVHPEPISTSNATREFRDYSLPPDNHSFGGVGNKNVWDVDPSILSYISRAGYQFGRKARGNYEDDEDEEEEEEEYDEEIPSEHTQSEASDNEQSDKNEADIEESIADAESEIKANVIVHAKIHSENDVGVIMKKRVADKSKQKKLAAINNEFDSVYSPSLVTSALPSPSANGRLLLPVTPRTGLSDTESIETSPVGKETEASLDGSADDDSDDEPWDPQAKLAELAQLTSLIVAKQAEFDAKYEKKFGKRVSSNTSTP</sequence>
<dbReference type="EMBL" id="QVQA01000107">
    <property type="protein sequence ID" value="KAF5095886.1"/>
    <property type="molecule type" value="Genomic_DNA"/>
</dbReference>
<name>A0ACB6V2Y5_9ASCO</name>
<accession>A0ACB6V2Y5</accession>
<gene>
    <name evidence="1" type="ORF">D0Z00_002973</name>
</gene>
<dbReference type="Proteomes" id="UP000744676">
    <property type="component" value="Unassembled WGS sequence"/>
</dbReference>
<protein>
    <submittedName>
        <fullName evidence="1">Uncharacterized protein</fullName>
    </submittedName>
</protein>
<reference evidence="1 2" key="1">
    <citation type="journal article" date="2020" name="Front. Microbiol.">
        <title>Phenotypic and Genetic Characterization of the Cheese Ripening Yeast Geotrichum candidum.</title>
        <authorList>
            <person name="Perkins V."/>
            <person name="Vignola S."/>
            <person name="Lessard M.H."/>
            <person name="Plante P.L."/>
            <person name="Corbeil J."/>
            <person name="Dugat-Bony E."/>
            <person name="Frenette M."/>
            <person name="Labrie S."/>
        </authorList>
    </citation>
    <scope>NUCLEOTIDE SEQUENCE [LARGE SCALE GENOMIC DNA]</scope>
    <source>
        <strain evidence="1 2">LMA-1147</strain>
    </source>
</reference>
<organism evidence="1 2">
    <name type="scientific">Geotrichum galactomycetum</name>
    <dbReference type="NCBI Taxonomy" id="27317"/>
    <lineage>
        <taxon>Eukaryota</taxon>
        <taxon>Fungi</taxon>
        <taxon>Dikarya</taxon>
        <taxon>Ascomycota</taxon>
        <taxon>Saccharomycotina</taxon>
        <taxon>Dipodascomycetes</taxon>
        <taxon>Dipodascales</taxon>
        <taxon>Dipodascaceae</taxon>
        <taxon>Geotrichum</taxon>
    </lineage>
</organism>
<proteinExistence type="predicted"/>
<evidence type="ECO:0000313" key="1">
    <source>
        <dbReference type="EMBL" id="KAF5095886.1"/>
    </source>
</evidence>